<name>A0A6N3EZ69_9FIRM</name>
<organism evidence="2">
    <name type="scientific">Veillonella ratti</name>
    <dbReference type="NCBI Taxonomy" id="103892"/>
    <lineage>
        <taxon>Bacteria</taxon>
        <taxon>Bacillati</taxon>
        <taxon>Bacillota</taxon>
        <taxon>Negativicutes</taxon>
        <taxon>Veillonellales</taxon>
        <taxon>Veillonellaceae</taxon>
        <taxon>Veillonella</taxon>
    </lineage>
</organism>
<feature type="transmembrane region" description="Helical" evidence="1">
    <location>
        <begin position="56"/>
        <end position="75"/>
    </location>
</feature>
<feature type="transmembrane region" description="Helical" evidence="1">
    <location>
        <begin position="28"/>
        <end position="50"/>
    </location>
</feature>
<feature type="transmembrane region" description="Helical" evidence="1">
    <location>
        <begin position="176"/>
        <end position="196"/>
    </location>
</feature>
<dbReference type="EMBL" id="CACRUX010000092">
    <property type="protein sequence ID" value="VYU45097.1"/>
    <property type="molecule type" value="Genomic_DNA"/>
</dbReference>
<feature type="transmembrane region" description="Helical" evidence="1">
    <location>
        <begin position="238"/>
        <end position="261"/>
    </location>
</feature>
<accession>A0A6N3EZ69</accession>
<evidence type="ECO:0000256" key="1">
    <source>
        <dbReference type="SAM" id="Phobius"/>
    </source>
</evidence>
<feature type="transmembrane region" description="Helical" evidence="1">
    <location>
        <begin position="141"/>
        <end position="161"/>
    </location>
</feature>
<sequence length="262" mass="30575">MERIKYLFFLNDNKPLKERFIDRSESKIFMFLSFFFVLLLPIAAIFHKVVGVGMPLFDAFIVVIGAWVLNTVWMLVSNRGETQKARFFVNILFCLGSIPILGSFLYTPPYYSLPILIVALLWLGILTVIRDSMQTYWDTLIKMRWFFLGLMILCYGTVIYYETGYRDLPPTIVKPIIYALEFYVVSCFTMLQLVYLKKDIAGFYDEKKITECYNCGNVSDIWDQPGGKFYVLKSVVGIVINFMMLLIVCIKIGLYILIHYIW</sequence>
<reference evidence="2" key="1">
    <citation type="submission" date="2019-11" db="EMBL/GenBank/DDBJ databases">
        <authorList>
            <person name="Feng L."/>
        </authorList>
    </citation>
    <scope>NUCLEOTIDE SEQUENCE</scope>
    <source>
        <strain evidence="2">VrattiLFYP33</strain>
    </source>
</reference>
<proteinExistence type="predicted"/>
<feature type="transmembrane region" description="Helical" evidence="1">
    <location>
        <begin position="111"/>
        <end position="129"/>
    </location>
</feature>
<dbReference type="RefSeq" id="WP_021842092.1">
    <property type="nucleotide sequence ID" value="NZ_CACRUX010000092.1"/>
</dbReference>
<evidence type="ECO:0000313" key="2">
    <source>
        <dbReference type="EMBL" id="VYU45097.1"/>
    </source>
</evidence>
<keyword evidence="1" id="KW-0472">Membrane</keyword>
<gene>
    <name evidence="2" type="ORF">VRLFYP33_02093</name>
</gene>
<protein>
    <submittedName>
        <fullName evidence="2">Uncharacterized protein</fullName>
    </submittedName>
</protein>
<dbReference type="AlphaFoldDB" id="A0A6N3EZ69"/>
<keyword evidence="1" id="KW-0812">Transmembrane</keyword>
<feature type="transmembrane region" description="Helical" evidence="1">
    <location>
        <begin position="87"/>
        <end position="105"/>
    </location>
</feature>
<keyword evidence="1" id="KW-1133">Transmembrane helix</keyword>